<dbReference type="InterPro" id="IPR004360">
    <property type="entry name" value="Glyas_Fos-R_dOase_dom"/>
</dbReference>
<name>A1R0W5_PAEAT</name>
<dbReference type="InterPro" id="IPR037523">
    <property type="entry name" value="VOC_core"/>
</dbReference>
<sequence length="145" mass="15560">MRVIAARALSDPGRSLGTMRLKMCSIHVKDPAAAHVFYTETLGFETLMAMPEYNLFIIKDPGADNSSSPGLLLEPSDNPIASNYMNALHESGLAAITFGVPDVQAEYERLLAAGVKFQGEPSEDPSGVSAVFDDGCGNFIQLHQD</sequence>
<evidence type="ECO:0000313" key="2">
    <source>
        <dbReference type="EMBL" id="ABM09311.1"/>
    </source>
</evidence>
<dbReference type="EMBL" id="CP000474">
    <property type="protein sequence ID" value="ABM09311.1"/>
    <property type="molecule type" value="Genomic_DNA"/>
</dbReference>
<protein>
    <submittedName>
        <fullName evidence="2">Glyoxalase family protein</fullName>
    </submittedName>
</protein>
<keyword evidence="3" id="KW-1185">Reference proteome</keyword>
<accession>A1R0W5</accession>
<dbReference type="STRING" id="290340.AAur_0047"/>
<dbReference type="PANTHER" id="PTHR36437:SF2">
    <property type="entry name" value="GLYOXALASE_BLEOMYCIN RESISTANCE PROTEIN_DIOXYGENASE"/>
    <property type="match status" value="1"/>
</dbReference>
<dbReference type="AlphaFoldDB" id="A1R0W5"/>
<dbReference type="PROSITE" id="PS51819">
    <property type="entry name" value="VOC"/>
    <property type="match status" value="1"/>
</dbReference>
<evidence type="ECO:0000259" key="1">
    <source>
        <dbReference type="PROSITE" id="PS51819"/>
    </source>
</evidence>
<organism evidence="2 3">
    <name type="scientific">Paenarthrobacter aurescens (strain TC1)</name>
    <dbReference type="NCBI Taxonomy" id="290340"/>
    <lineage>
        <taxon>Bacteria</taxon>
        <taxon>Bacillati</taxon>
        <taxon>Actinomycetota</taxon>
        <taxon>Actinomycetes</taxon>
        <taxon>Micrococcales</taxon>
        <taxon>Micrococcaceae</taxon>
        <taxon>Paenarthrobacter</taxon>
    </lineage>
</organism>
<dbReference type="eggNOG" id="COG0346">
    <property type="taxonomic scope" value="Bacteria"/>
</dbReference>
<dbReference type="SUPFAM" id="SSF54593">
    <property type="entry name" value="Glyoxalase/Bleomycin resistance protein/Dihydroxybiphenyl dioxygenase"/>
    <property type="match status" value="1"/>
</dbReference>
<feature type="domain" description="VOC" evidence="1">
    <location>
        <begin position="20"/>
        <end position="145"/>
    </location>
</feature>
<evidence type="ECO:0000313" key="3">
    <source>
        <dbReference type="Proteomes" id="UP000000637"/>
    </source>
</evidence>
<proteinExistence type="predicted"/>
<dbReference type="Pfam" id="PF00903">
    <property type="entry name" value="Glyoxalase"/>
    <property type="match status" value="1"/>
</dbReference>
<reference evidence="2 3" key="1">
    <citation type="journal article" date="2006" name="PLoS Genet.">
        <title>Secrets of soil survival revealed by the genome sequence of Arthrobacter aurescens TC1.</title>
        <authorList>
            <person name="Mongodin E.F."/>
            <person name="Shapir N."/>
            <person name="Daugherty S.C."/>
            <person name="DeBoy R.T."/>
            <person name="Emerson J.B."/>
            <person name="Shvartzbeyn A."/>
            <person name="Radune D."/>
            <person name="Vamathevan J."/>
            <person name="Riggs F."/>
            <person name="Grinberg V."/>
            <person name="Khouri H."/>
            <person name="Wackett L.P."/>
            <person name="Nelson K.E."/>
            <person name="Sadowsky M.J."/>
        </authorList>
    </citation>
    <scope>NUCLEOTIDE SEQUENCE [LARGE SCALE GENOMIC DNA]</scope>
    <source>
        <strain evidence="2 3">TC1</strain>
    </source>
</reference>
<dbReference type="HOGENOM" id="CLU_046006_10_0_11"/>
<dbReference type="Proteomes" id="UP000000637">
    <property type="component" value="Chromosome"/>
</dbReference>
<dbReference type="Gene3D" id="3.10.180.10">
    <property type="entry name" value="2,3-Dihydroxybiphenyl 1,2-Dioxygenase, domain 1"/>
    <property type="match status" value="1"/>
</dbReference>
<dbReference type="InterPro" id="IPR029068">
    <property type="entry name" value="Glyas_Bleomycin-R_OHBP_Dase"/>
</dbReference>
<dbReference type="KEGG" id="aau:AAur_0047"/>
<dbReference type="PANTHER" id="PTHR36437">
    <property type="entry name" value="GLYOXALASE/BLEOMYCIN RESISTANCE PROTEIN/DIOXYGENASE"/>
    <property type="match status" value="1"/>
</dbReference>
<gene>
    <name evidence="2" type="ordered locus">AAur_0047</name>
</gene>